<accession>A0A402A629</accession>
<dbReference type="InterPro" id="IPR011989">
    <property type="entry name" value="ARM-like"/>
</dbReference>
<dbReference type="PANTHER" id="PTHR12697">
    <property type="entry name" value="PBS LYASE HEAT-LIKE PROTEIN"/>
    <property type="match status" value="1"/>
</dbReference>
<dbReference type="PANTHER" id="PTHR12697:SF5">
    <property type="entry name" value="DEOXYHYPUSINE HYDROXYLASE"/>
    <property type="match status" value="1"/>
</dbReference>
<name>A0A402A629_9CHLR</name>
<dbReference type="RefSeq" id="WP_126582138.1">
    <property type="nucleotide sequence ID" value="NZ_BIFR01000002.1"/>
</dbReference>
<dbReference type="OrthoDB" id="145219at2"/>
<reference evidence="2" key="1">
    <citation type="submission" date="2018-12" db="EMBL/GenBank/DDBJ databases">
        <title>Tengunoibacter tsumagoiensis gen. nov., sp. nov., Dictyobacter kobayashii sp. nov., D. alpinus sp. nov., and D. joshuensis sp. nov. and description of Dictyobacteraceae fam. nov. within the order Ktedonobacterales isolated from Tengu-no-mugimeshi.</title>
        <authorList>
            <person name="Wang C.M."/>
            <person name="Zheng Y."/>
            <person name="Sakai Y."/>
            <person name="Toyoda A."/>
            <person name="Minakuchi Y."/>
            <person name="Abe K."/>
            <person name="Yokota A."/>
            <person name="Yabe S."/>
        </authorList>
    </citation>
    <scope>NUCLEOTIDE SEQUENCE [LARGE SCALE GENOMIC DNA]</scope>
    <source>
        <strain evidence="2">Uno3</strain>
    </source>
</reference>
<protein>
    <recommendedName>
        <fullName evidence="3">HEAT repeat domain-containing protein</fullName>
    </recommendedName>
</protein>
<sequence length="268" mass="28968">MSDIEALRTACHSGDPDAQLPALLELIKLHDEDSLPAITPLLASPDEQVRAEAARAVGYLGSSQAQSLGPLLLPLLNDSNELARDEAVEALGLVIYPPAIPQLITILHNDDSWLVRASAAEALGNYQDAALIPELEKVLHNAQEEAEVQVYVARSLGQLADATYLPTLDTLIAQQSWEPQVHAALLAAGYRLGGGSLYLEPLLNLVQHADEEESWSLLNEIQAVVENSPPALLRADGSRIRTALQDVATRWPLTAQQSREIEGQLPQP</sequence>
<keyword evidence="2" id="KW-1185">Reference proteome</keyword>
<comment type="caution">
    <text evidence="1">The sequence shown here is derived from an EMBL/GenBank/DDBJ whole genome shotgun (WGS) entry which is preliminary data.</text>
</comment>
<dbReference type="Proteomes" id="UP000287352">
    <property type="component" value="Unassembled WGS sequence"/>
</dbReference>
<dbReference type="InterPro" id="IPR004155">
    <property type="entry name" value="PBS_lyase_HEAT"/>
</dbReference>
<proteinExistence type="predicted"/>
<dbReference type="SMART" id="SM00567">
    <property type="entry name" value="EZ_HEAT"/>
    <property type="match status" value="4"/>
</dbReference>
<dbReference type="InterPro" id="IPR016024">
    <property type="entry name" value="ARM-type_fold"/>
</dbReference>
<evidence type="ECO:0008006" key="3">
    <source>
        <dbReference type="Google" id="ProtNLM"/>
    </source>
</evidence>
<dbReference type="SUPFAM" id="SSF48371">
    <property type="entry name" value="ARM repeat"/>
    <property type="match status" value="1"/>
</dbReference>
<dbReference type="AlphaFoldDB" id="A0A402A629"/>
<evidence type="ECO:0000313" key="1">
    <source>
        <dbReference type="EMBL" id="GCE14582.1"/>
    </source>
</evidence>
<dbReference type="Pfam" id="PF13646">
    <property type="entry name" value="HEAT_2"/>
    <property type="match status" value="2"/>
</dbReference>
<dbReference type="GO" id="GO:0016491">
    <property type="term" value="F:oxidoreductase activity"/>
    <property type="evidence" value="ECO:0007669"/>
    <property type="project" value="TreeGrafter"/>
</dbReference>
<organism evidence="1 2">
    <name type="scientific">Tengunoibacter tsumagoiensis</name>
    <dbReference type="NCBI Taxonomy" id="2014871"/>
    <lineage>
        <taxon>Bacteria</taxon>
        <taxon>Bacillati</taxon>
        <taxon>Chloroflexota</taxon>
        <taxon>Ktedonobacteria</taxon>
        <taxon>Ktedonobacterales</taxon>
        <taxon>Dictyobacteraceae</taxon>
        <taxon>Tengunoibacter</taxon>
    </lineage>
</organism>
<evidence type="ECO:0000313" key="2">
    <source>
        <dbReference type="Proteomes" id="UP000287352"/>
    </source>
</evidence>
<dbReference type="EMBL" id="BIFR01000002">
    <property type="protein sequence ID" value="GCE14582.1"/>
    <property type="molecule type" value="Genomic_DNA"/>
</dbReference>
<dbReference type="Gene3D" id="1.25.10.10">
    <property type="entry name" value="Leucine-rich Repeat Variant"/>
    <property type="match status" value="1"/>
</dbReference>
<gene>
    <name evidence="1" type="ORF">KTT_44410</name>
</gene>